<evidence type="ECO:0000313" key="3">
    <source>
        <dbReference type="Proteomes" id="UP001214441"/>
    </source>
</evidence>
<dbReference type="Gene3D" id="3.40.50.720">
    <property type="entry name" value="NAD(P)-binding Rossmann-like Domain"/>
    <property type="match status" value="1"/>
</dbReference>
<evidence type="ECO:0000259" key="1">
    <source>
        <dbReference type="Pfam" id="PF13460"/>
    </source>
</evidence>
<name>A0ABT6ZYI7_9ACTN</name>
<gene>
    <name evidence="2" type="ORF">NMN56_019615</name>
</gene>
<dbReference type="PANTHER" id="PTHR43162">
    <property type="match status" value="1"/>
</dbReference>
<reference evidence="2 3" key="1">
    <citation type="submission" date="2023-05" db="EMBL/GenBank/DDBJ databases">
        <title>Streptantibioticus silvisoli sp. nov., acidotolerant actinomycetes 1 from pine litter.</title>
        <authorList>
            <person name="Swiecimska M."/>
            <person name="Golinska P."/>
            <person name="Sangal V."/>
            <person name="Wachnowicz B."/>
            <person name="Goodfellow M."/>
        </authorList>
    </citation>
    <scope>NUCLEOTIDE SEQUENCE [LARGE SCALE GENOMIC DNA]</scope>
    <source>
        <strain evidence="2 3">DSM 42109</strain>
    </source>
</reference>
<accession>A0ABT6ZYI7</accession>
<feature type="domain" description="NAD(P)-binding" evidence="1">
    <location>
        <begin position="6"/>
        <end position="179"/>
    </location>
</feature>
<sequence length="281" mass="29116">MILVTGATGNVGRPLVAELAASDVKVRALTRDPSTALLPAGVEAARTDELGAALEGVEAVFLNPAVFWDGPAELLRLAAERGVRRVVTMSSSSVVRADVASDSPIVIHHRELEAEVETACTESGMRWTHLRPDVFATNTLGWAPQVRESGVVRTAYAQAHSAPVHEADIAAVAALALTEAAGLDGAGPVLTGPESVTQAEQARLIGEAVGKPVSFEEISREEAQAALVAQGAPGGVADTLLDMAAQGVGTPAEVSPAVERLTGRPAPSYAAWARDHADDFR</sequence>
<dbReference type="SUPFAM" id="SSF51735">
    <property type="entry name" value="NAD(P)-binding Rossmann-fold domains"/>
    <property type="match status" value="1"/>
</dbReference>
<organism evidence="2 3">
    <name type="scientific">Streptomyces iconiensis</name>
    <dbReference type="NCBI Taxonomy" id="1384038"/>
    <lineage>
        <taxon>Bacteria</taxon>
        <taxon>Bacillati</taxon>
        <taxon>Actinomycetota</taxon>
        <taxon>Actinomycetes</taxon>
        <taxon>Kitasatosporales</taxon>
        <taxon>Streptomycetaceae</taxon>
        <taxon>Streptomyces</taxon>
    </lineage>
</organism>
<dbReference type="PANTHER" id="PTHR43162:SF1">
    <property type="entry name" value="PRESTALK A DIFFERENTIATION PROTEIN A"/>
    <property type="match status" value="1"/>
</dbReference>
<dbReference type="Proteomes" id="UP001214441">
    <property type="component" value="Unassembled WGS sequence"/>
</dbReference>
<dbReference type="InterPro" id="IPR036291">
    <property type="entry name" value="NAD(P)-bd_dom_sf"/>
</dbReference>
<dbReference type="RefSeq" id="WP_274046164.1">
    <property type="nucleotide sequence ID" value="NZ_JANCPR020000018.1"/>
</dbReference>
<dbReference type="EMBL" id="JANCPR020000018">
    <property type="protein sequence ID" value="MDJ1134140.1"/>
    <property type="molecule type" value="Genomic_DNA"/>
</dbReference>
<protein>
    <submittedName>
        <fullName evidence="2">NAD(P)H-binding protein</fullName>
    </submittedName>
</protein>
<comment type="caution">
    <text evidence="2">The sequence shown here is derived from an EMBL/GenBank/DDBJ whole genome shotgun (WGS) entry which is preliminary data.</text>
</comment>
<evidence type="ECO:0000313" key="2">
    <source>
        <dbReference type="EMBL" id="MDJ1134140.1"/>
    </source>
</evidence>
<dbReference type="Gene3D" id="3.90.25.10">
    <property type="entry name" value="UDP-galactose 4-epimerase, domain 1"/>
    <property type="match status" value="1"/>
</dbReference>
<proteinExistence type="predicted"/>
<dbReference type="InterPro" id="IPR016040">
    <property type="entry name" value="NAD(P)-bd_dom"/>
</dbReference>
<keyword evidence="3" id="KW-1185">Reference proteome</keyword>
<dbReference type="InterPro" id="IPR051604">
    <property type="entry name" value="Ergot_Alk_Oxidoreductase"/>
</dbReference>
<dbReference type="Pfam" id="PF13460">
    <property type="entry name" value="NAD_binding_10"/>
    <property type="match status" value="1"/>
</dbReference>